<comment type="caution">
    <text evidence="1">The sequence shown here is derived from an EMBL/GenBank/DDBJ whole genome shotgun (WGS) entry which is preliminary data.</text>
</comment>
<evidence type="ECO:0000313" key="2">
    <source>
        <dbReference type="Proteomes" id="UP000094526"/>
    </source>
</evidence>
<dbReference type="OrthoDB" id="3063476at2759"/>
<reference evidence="2" key="1">
    <citation type="submission" date="2015-07" db="EMBL/GenBank/DDBJ databases">
        <authorList>
            <person name="Teixeira M.M."/>
            <person name="Souza R.C."/>
            <person name="Almeida L.G."/>
            <person name="Vicente V.A."/>
            <person name="de Hoog S."/>
            <person name="Bocca A.L."/>
            <person name="de Almeida S.R."/>
            <person name="Vasconcelos A.T."/>
            <person name="Felipe M.S."/>
        </authorList>
    </citation>
    <scope>NUCLEOTIDE SEQUENCE [LARGE SCALE GENOMIC DNA]</scope>
    <source>
        <strain evidence="2">KSF</strain>
    </source>
</reference>
<accession>A0A1C1D161</accession>
<protein>
    <submittedName>
        <fullName evidence="1">Uncharacterized protein</fullName>
    </submittedName>
</protein>
<dbReference type="EMBL" id="LGRB01000004">
    <property type="protein sequence ID" value="OCT54456.1"/>
    <property type="molecule type" value="Genomic_DNA"/>
</dbReference>
<gene>
    <name evidence="1" type="ORF">CLCR_00940</name>
</gene>
<keyword evidence="2" id="KW-1185">Reference proteome</keyword>
<sequence length="180" mass="19662">MTFQTKDNVSHVHFGRGGAGNCTDASARDARRPLWTSDSGSASTAAQFSYGRRYSTGIGGTGNFSFARKVDQATDAEAKDEDMARLIYDRWAPGIVLVEGGYYTGIGDFANSYQPTDLEDQEARLNNENMRRQSLAGMARRRGNLAMSTCLPSNGPHSRRGNLASMRDFVMGMGRKSSKI</sequence>
<dbReference type="VEuPathDB" id="FungiDB:CLCR_00940"/>
<dbReference type="AlphaFoldDB" id="A0A1C1D161"/>
<dbReference type="Proteomes" id="UP000094526">
    <property type="component" value="Unassembled WGS sequence"/>
</dbReference>
<dbReference type="VEuPathDB" id="FungiDB:G647_01718"/>
<proteinExistence type="predicted"/>
<organism evidence="1 2">
    <name type="scientific">Cladophialophora carrionii</name>
    <dbReference type="NCBI Taxonomy" id="86049"/>
    <lineage>
        <taxon>Eukaryota</taxon>
        <taxon>Fungi</taxon>
        <taxon>Dikarya</taxon>
        <taxon>Ascomycota</taxon>
        <taxon>Pezizomycotina</taxon>
        <taxon>Eurotiomycetes</taxon>
        <taxon>Chaetothyriomycetidae</taxon>
        <taxon>Chaetothyriales</taxon>
        <taxon>Herpotrichiellaceae</taxon>
        <taxon>Cladophialophora</taxon>
    </lineage>
</organism>
<evidence type="ECO:0000313" key="1">
    <source>
        <dbReference type="EMBL" id="OCT54456.1"/>
    </source>
</evidence>
<name>A0A1C1D161_9EURO</name>